<dbReference type="EMBL" id="MN241337">
    <property type="protein sequence ID" value="QJQ28601.1"/>
    <property type="molecule type" value="Viral_cRNA"/>
</dbReference>
<evidence type="ECO:0000256" key="1">
    <source>
        <dbReference type="SAM" id="MobiDB-lite"/>
    </source>
</evidence>
<evidence type="ECO:0000313" key="8">
    <source>
        <dbReference type="EMBL" id="QJQ28661.1"/>
    </source>
</evidence>
<organism evidence="3">
    <name type="scientific">Pilchard orthomyxovirus</name>
    <dbReference type="NCBI Taxonomy" id="2732827"/>
    <lineage>
        <taxon>Viruses</taxon>
        <taxon>Riboviria</taxon>
        <taxon>Orthornavirae</taxon>
        <taxon>Negarnaviricota</taxon>
        <taxon>Polyploviricotina</taxon>
        <taxon>Insthoviricetes</taxon>
        <taxon>Articulavirales</taxon>
        <taxon>Orthomyxoviridae</taxon>
        <taxon>Sardinovirus</taxon>
        <taxon>Sardinovirus pilchardi</taxon>
    </lineage>
</organism>
<reference evidence="3" key="1">
    <citation type="journal article" date="2020" name="Dis. Aquat. Organ.">
        <title>Pilchard orthomyxovirus (POMV). I. Characterisation of an emerging virus isolated from pilchards Sardinops sagax and Atlantic salmon Salmo salar.</title>
        <authorList>
            <person name="Mohr P.G."/>
            <person name="Crane M.S.J."/>
            <person name="Hoad J."/>
            <person name="Williams L.M."/>
            <person name="Cummins D."/>
            <person name="Neave M.J."/>
            <person name="Shiell B."/>
            <person name="Beddome G."/>
            <person name="Michalski W.P."/>
            <person name="Peck G.R."/>
            <person name="Samsing F."/>
            <person name="Wynne J.W."/>
            <person name="Crameri S.G."/>
            <person name="Hyatt A.D."/>
            <person name="Moody N.J.G."/>
        </authorList>
    </citation>
    <scope>NUCLEOTIDE SEQUENCE</scope>
    <source>
        <strain evidence="3">POMV07-01002</strain>
        <strain evidence="4">POMV12-01390</strain>
        <strain evidence="5">POMV12-02055</strain>
        <strain evidence="6">POMV12-02935</strain>
        <strain evidence="7">POMV13-01407</strain>
        <strain evidence="8">POMV13-03672</strain>
        <strain evidence="9">POMV98-01382</strain>
    </source>
</reference>
<protein>
    <submittedName>
        <fullName evidence="3">Putative nucleocapsid protein</fullName>
    </submittedName>
</protein>
<keyword evidence="3" id="KW-0946">Virion</keyword>
<feature type="region of interest" description="Disordered" evidence="1">
    <location>
        <begin position="98"/>
        <end position="159"/>
    </location>
</feature>
<name>A0A6M4AKJ3_9ORTO</name>
<evidence type="ECO:0000313" key="9">
    <source>
        <dbReference type="EMBL" id="QJQ28681.1"/>
    </source>
</evidence>
<evidence type="ECO:0000259" key="2">
    <source>
        <dbReference type="Pfam" id="PF21422"/>
    </source>
</evidence>
<dbReference type="GO" id="GO:0019013">
    <property type="term" value="C:viral nucleocapsid"/>
    <property type="evidence" value="ECO:0007669"/>
    <property type="project" value="UniProtKB-KW"/>
</dbReference>
<evidence type="ECO:0000313" key="3">
    <source>
        <dbReference type="EMBL" id="QJQ28591.1"/>
    </source>
</evidence>
<feature type="compositionally biased region" description="Basic and acidic residues" evidence="1">
    <location>
        <begin position="141"/>
        <end position="159"/>
    </location>
</feature>
<dbReference type="InterPro" id="IPR048894">
    <property type="entry name" value="NCAP_ISAV_C"/>
</dbReference>
<evidence type="ECO:0000313" key="7">
    <source>
        <dbReference type="EMBL" id="QJQ28631.1"/>
    </source>
</evidence>
<dbReference type="EMBL" id="MN241345">
    <property type="protein sequence ID" value="QJQ28611.1"/>
    <property type="molecule type" value="Viral_cRNA"/>
</dbReference>
<evidence type="ECO:0000313" key="4">
    <source>
        <dbReference type="EMBL" id="QJQ28601.1"/>
    </source>
</evidence>
<dbReference type="EMBL" id="MN241329">
    <property type="protein sequence ID" value="QJQ28591.1"/>
    <property type="molecule type" value="Viral_cRNA"/>
</dbReference>
<dbReference type="EMBL" id="MN241353">
    <property type="protein sequence ID" value="QJQ28621.1"/>
    <property type="molecule type" value="Viral_cRNA"/>
</dbReference>
<dbReference type="EMBL" id="MN241401">
    <property type="protein sequence ID" value="QJQ28681.1"/>
    <property type="molecule type" value="Viral_cRNA"/>
</dbReference>
<dbReference type="EMBL" id="MN241385">
    <property type="protein sequence ID" value="QJQ28661.1"/>
    <property type="molecule type" value="Viral_cRNA"/>
</dbReference>
<feature type="domain" description="Infectious salmon anemia virus nucleoprotein C-terminal" evidence="2">
    <location>
        <begin position="410"/>
        <end position="565"/>
    </location>
</feature>
<evidence type="ECO:0000313" key="5">
    <source>
        <dbReference type="EMBL" id="QJQ28611.1"/>
    </source>
</evidence>
<dbReference type="Pfam" id="PF21422">
    <property type="entry name" value="NP_C_Orthomyx"/>
    <property type="match status" value="1"/>
</dbReference>
<evidence type="ECO:0000313" key="6">
    <source>
        <dbReference type="EMBL" id="QJQ28621.1"/>
    </source>
</evidence>
<accession>A0A6M4AKJ3</accession>
<sequence>MPSPGPKFVLTENGFYVKTSTGALQKYSGTPRSLNNVPPEKWEQDLPLLSQPGSLAKIYDQLAPAFQDIFADLLEKHRLVNQGNGSDDNQAFYQERRNAQNQREQGVAAAPEGIDMETDELAAGGSGTTREGRPLVKRLRTRSESDNSPNDRKRGRRANLDRTHNFVVAARAILGIAVSHLKNEHGLKEFDAHIEQNLEAVLRVMMLADTDGKRKSRDGTVEDLKTARINIYKDGVVIQSKAIDLDDLKKAIKAGMPAIDSYIKPSATSTMTAHSFYQSALALISLSMGASEKLFAPGKKYVTKLGFRPECTTLTDGSTTAARIASHNRWINGPAIEISSLIKIRNKGGTRTGTGEPILNVVKKNILARTQNAHQRMMIECLDNNTPLDVFTKACSQLMQTYLALPMRRTRAFLPPLSVLSQILLSSANDDNLLMADFFKDAHTAVQMMREVKARFVFDDKLTVENFYTIVLAKLLGTPFFSADLARLMCPKASLSRSDFKSLTTRLKIPTKTGAVASTYTVKELAAPIIRWETRQENPESSGGGGSWQANATGSFGHTAFNKKILEKAGGSVGPNFGSQSFDMRIFSTAYSNCIKEIQKKTGKLTVHMTSGGMETEHVLSAGGIFSNFVGTEVDQAEETLSPMMHMFATGSIYDH</sequence>
<dbReference type="EMBL" id="MN241361">
    <property type="protein sequence ID" value="QJQ28631.1"/>
    <property type="molecule type" value="Viral_cRNA"/>
</dbReference>
<keyword evidence="3" id="KW-0543">Viral nucleoprotein</keyword>
<proteinExistence type="predicted"/>